<dbReference type="InterPro" id="IPR001810">
    <property type="entry name" value="F-box_dom"/>
</dbReference>
<gene>
    <name evidence="3" type="ORF">IW261DRAFT_480586</name>
</gene>
<comment type="caution">
    <text evidence="3">The sequence shown here is derived from an EMBL/GenBank/DDBJ whole genome shotgun (WGS) entry which is preliminary data.</text>
</comment>
<feature type="domain" description="F-box" evidence="2">
    <location>
        <begin position="80"/>
        <end position="139"/>
    </location>
</feature>
<evidence type="ECO:0000259" key="2">
    <source>
        <dbReference type="PROSITE" id="PS50181"/>
    </source>
</evidence>
<reference evidence="3" key="1">
    <citation type="submission" date="2023-06" db="EMBL/GenBank/DDBJ databases">
        <authorList>
            <consortium name="Lawrence Berkeley National Laboratory"/>
            <person name="Ahrendt S."/>
            <person name="Sahu N."/>
            <person name="Indic B."/>
            <person name="Wong-Bajracharya J."/>
            <person name="Merenyi Z."/>
            <person name="Ke H.-M."/>
            <person name="Monk M."/>
            <person name="Kocsube S."/>
            <person name="Drula E."/>
            <person name="Lipzen A."/>
            <person name="Balint B."/>
            <person name="Henrissat B."/>
            <person name="Andreopoulos B."/>
            <person name="Martin F.M."/>
            <person name="Harder C.B."/>
            <person name="Rigling D."/>
            <person name="Ford K.L."/>
            <person name="Foster G.D."/>
            <person name="Pangilinan J."/>
            <person name="Papanicolaou A."/>
            <person name="Barry K."/>
            <person name="LaButti K."/>
            <person name="Viragh M."/>
            <person name="Koriabine M."/>
            <person name="Yan M."/>
            <person name="Riley R."/>
            <person name="Champramary S."/>
            <person name="Plett K.L."/>
            <person name="Tsai I.J."/>
            <person name="Slot J."/>
            <person name="Sipos G."/>
            <person name="Plett J."/>
            <person name="Nagy L.G."/>
            <person name="Grigoriev I.V."/>
        </authorList>
    </citation>
    <scope>NUCLEOTIDE SEQUENCE</scope>
    <source>
        <strain evidence="3">ICMP 16352</strain>
    </source>
</reference>
<evidence type="ECO:0000313" key="3">
    <source>
        <dbReference type="EMBL" id="KAK0475459.1"/>
    </source>
</evidence>
<keyword evidence="4" id="KW-1185">Reference proteome</keyword>
<organism evidence="3 4">
    <name type="scientific">Armillaria novae-zelandiae</name>
    <dbReference type="NCBI Taxonomy" id="153914"/>
    <lineage>
        <taxon>Eukaryota</taxon>
        <taxon>Fungi</taxon>
        <taxon>Dikarya</taxon>
        <taxon>Basidiomycota</taxon>
        <taxon>Agaricomycotina</taxon>
        <taxon>Agaricomycetes</taxon>
        <taxon>Agaricomycetidae</taxon>
        <taxon>Agaricales</taxon>
        <taxon>Marasmiineae</taxon>
        <taxon>Physalacriaceae</taxon>
        <taxon>Armillaria</taxon>
    </lineage>
</organism>
<feature type="region of interest" description="Disordered" evidence="1">
    <location>
        <begin position="36"/>
        <end position="62"/>
    </location>
</feature>
<name>A0AA39P1K6_9AGAR</name>
<evidence type="ECO:0000256" key="1">
    <source>
        <dbReference type="SAM" id="MobiDB-lite"/>
    </source>
</evidence>
<evidence type="ECO:0000313" key="4">
    <source>
        <dbReference type="Proteomes" id="UP001175227"/>
    </source>
</evidence>
<protein>
    <recommendedName>
        <fullName evidence="2">F-box domain-containing protein</fullName>
    </recommendedName>
</protein>
<dbReference type="Proteomes" id="UP001175227">
    <property type="component" value="Unassembled WGS sequence"/>
</dbReference>
<dbReference type="EMBL" id="JAUEPR010000023">
    <property type="protein sequence ID" value="KAK0475459.1"/>
    <property type="molecule type" value="Genomic_DNA"/>
</dbReference>
<dbReference type="AlphaFoldDB" id="A0AA39P1K6"/>
<accession>A0AA39P1K6</accession>
<sequence length="492" mass="55731">MNSLLHDSSVPSVSSLMHPVDAELIMTTARALHSASASIRDSHHSKPRRMHRDAFKSLSSPKHAAPSHFGDIIPCPTDVLSPIQQLPTEILTDIFLHLQNDRLQLPFVQNVAEAPWLLTHVCRRWRGIADALPSLWSAFSVNFDANHPGRISALATYLRNSRGTPLTFDCIMHDISDYGDRLLQLLFHEKHRWESVRILGKGQNLSRFAPIGGRLPMLRYLKLIVIGQPDRFVCGAYELAPKLDNVFIQGVRPVAHTLRLPWAQLTSYFAEEDRLEDHLSVLHRTPRVQSCHLNVRHPSSAGDMIPIKRLEMRHLSKLIVNNANLLDHLVLPALEDITIHQSPQSSPTESLGALLCHSRCSLKALSLRLFPSSFSSAGLLPVFQLPAVRTLMTLDLYLLVYPFDLIAGLAGEHMLLPRLQELVVKIPPYPFHAPRKFDKGCLEVLMRLMRRPALRRLYLEVYVAREVEIPRVIAPWVTQGKRTVVVNWEARR</sequence>
<dbReference type="PROSITE" id="PS50181">
    <property type="entry name" value="FBOX"/>
    <property type="match status" value="1"/>
</dbReference>
<proteinExistence type="predicted"/>
<dbReference type="Gene3D" id="1.20.1280.50">
    <property type="match status" value="1"/>
</dbReference>